<keyword evidence="8" id="KW-1185">Reference proteome</keyword>
<evidence type="ECO:0000256" key="2">
    <source>
        <dbReference type="ARBA" id="ARBA00010617"/>
    </source>
</evidence>
<dbReference type="AlphaFoldDB" id="A0A6G1JHS4"/>
<evidence type="ECO:0000256" key="3">
    <source>
        <dbReference type="ARBA" id="ARBA00022723"/>
    </source>
</evidence>
<dbReference type="GO" id="GO:0004497">
    <property type="term" value="F:monooxygenase activity"/>
    <property type="evidence" value="ECO:0007669"/>
    <property type="project" value="InterPro"/>
</dbReference>
<feature type="binding site" description="axial binding residue" evidence="5">
    <location>
        <position position="443"/>
    </location>
    <ligand>
        <name>heme</name>
        <dbReference type="ChEBI" id="CHEBI:30413"/>
    </ligand>
    <ligandPart>
        <name>Fe</name>
        <dbReference type="ChEBI" id="CHEBI:18248"/>
    </ligandPart>
</feature>
<dbReference type="PRINTS" id="PR00465">
    <property type="entry name" value="EP450IV"/>
</dbReference>
<dbReference type="Gene3D" id="1.10.630.10">
    <property type="entry name" value="Cytochrome P450"/>
    <property type="match status" value="1"/>
</dbReference>
<evidence type="ECO:0000256" key="1">
    <source>
        <dbReference type="ARBA" id="ARBA00001971"/>
    </source>
</evidence>
<comment type="similarity">
    <text evidence="2">Belongs to the cytochrome P450 family.</text>
</comment>
<sequence length="513" mass="57455">MDQQMLKLLLLVAYIAVVLVFFLSRRHAKGPKIPEPPRVPSSIPVPWINSVYGLLRRRMQHFVDVGVKWRQPISTIALPGMNIYVVGSTKFMTSIQRQPEVLSARFFFGQIIPGMVGVNKQSFDSFADIKGSGSNSGDSLLLEGIRATKRILNSKSGSDMNFDAANIINCNFEHLGQEKFDQPVDLWEWIRRETVLAISESTYGKNNPFWDPEIRSAFWDFADDSIWLWLTSALPNRLVSKMLKGLNGREKLVKALHEYFTRQGHERGSPIVSTHYSIFAKYIDHNEIARFECANAMGSFANTAPATFWTVWHIFSNPALVADIRAQITAITSTRQDEDGHVVHEISQKRLREETVLFSALEETSRFRTSGMGVRMVLEDTTVSSGEETFLLKKGGVVVIANRALHTDKSTWGDDADTFVASRFQQKAPPMAFRGFGQGANACCGKKFALHAISSFVAMLVMRYDIEPVDGVWVEPGQDGRDTTSQVASPVGRPKVSMVPREDAGKVSWKFVP</sequence>
<dbReference type="Proteomes" id="UP000799291">
    <property type="component" value="Unassembled WGS sequence"/>
</dbReference>
<organism evidence="7 8">
    <name type="scientific">Lentithecium fluviatile CBS 122367</name>
    <dbReference type="NCBI Taxonomy" id="1168545"/>
    <lineage>
        <taxon>Eukaryota</taxon>
        <taxon>Fungi</taxon>
        <taxon>Dikarya</taxon>
        <taxon>Ascomycota</taxon>
        <taxon>Pezizomycotina</taxon>
        <taxon>Dothideomycetes</taxon>
        <taxon>Pleosporomycetidae</taxon>
        <taxon>Pleosporales</taxon>
        <taxon>Massarineae</taxon>
        <taxon>Lentitheciaceae</taxon>
        <taxon>Lentithecium</taxon>
    </lineage>
</organism>
<evidence type="ECO:0000313" key="8">
    <source>
        <dbReference type="Proteomes" id="UP000799291"/>
    </source>
</evidence>
<protein>
    <submittedName>
        <fullName evidence="7">Cytochrome P450</fullName>
    </submittedName>
</protein>
<dbReference type="InterPro" id="IPR036396">
    <property type="entry name" value="Cyt_P450_sf"/>
</dbReference>
<keyword evidence="5" id="KW-0349">Heme</keyword>
<keyword evidence="3 5" id="KW-0479">Metal-binding</keyword>
<comment type="cofactor">
    <cofactor evidence="1 5">
        <name>heme</name>
        <dbReference type="ChEBI" id="CHEBI:30413"/>
    </cofactor>
</comment>
<evidence type="ECO:0000256" key="6">
    <source>
        <dbReference type="SAM" id="MobiDB-lite"/>
    </source>
</evidence>
<feature type="region of interest" description="Disordered" evidence="6">
    <location>
        <begin position="475"/>
        <end position="495"/>
    </location>
</feature>
<keyword evidence="4 5" id="KW-0408">Iron</keyword>
<proteinExistence type="inferred from homology"/>
<evidence type="ECO:0000256" key="4">
    <source>
        <dbReference type="ARBA" id="ARBA00023004"/>
    </source>
</evidence>
<dbReference type="GO" id="GO:0016705">
    <property type="term" value="F:oxidoreductase activity, acting on paired donors, with incorporation or reduction of molecular oxygen"/>
    <property type="evidence" value="ECO:0007669"/>
    <property type="project" value="InterPro"/>
</dbReference>
<dbReference type="EMBL" id="MU005572">
    <property type="protein sequence ID" value="KAF2689725.1"/>
    <property type="molecule type" value="Genomic_DNA"/>
</dbReference>
<dbReference type="GO" id="GO:0005506">
    <property type="term" value="F:iron ion binding"/>
    <property type="evidence" value="ECO:0007669"/>
    <property type="project" value="InterPro"/>
</dbReference>
<dbReference type="Pfam" id="PF00067">
    <property type="entry name" value="p450"/>
    <property type="match status" value="1"/>
</dbReference>
<evidence type="ECO:0000313" key="7">
    <source>
        <dbReference type="EMBL" id="KAF2689725.1"/>
    </source>
</evidence>
<dbReference type="PANTHER" id="PTHR47582:SF1">
    <property type="entry name" value="P450, PUTATIVE (EUROFUNG)-RELATED"/>
    <property type="match status" value="1"/>
</dbReference>
<dbReference type="OrthoDB" id="3366823at2759"/>
<evidence type="ECO:0000256" key="5">
    <source>
        <dbReference type="PIRSR" id="PIRSR602403-1"/>
    </source>
</evidence>
<dbReference type="GO" id="GO:0020037">
    <property type="term" value="F:heme binding"/>
    <property type="evidence" value="ECO:0007669"/>
    <property type="project" value="InterPro"/>
</dbReference>
<dbReference type="CDD" id="cd11040">
    <property type="entry name" value="CYP7_CYP8-like"/>
    <property type="match status" value="1"/>
</dbReference>
<dbReference type="InterPro" id="IPR001128">
    <property type="entry name" value="Cyt_P450"/>
</dbReference>
<dbReference type="SUPFAM" id="SSF48264">
    <property type="entry name" value="Cytochrome P450"/>
    <property type="match status" value="1"/>
</dbReference>
<gene>
    <name evidence="7" type="ORF">K458DRAFT_358748</name>
</gene>
<dbReference type="InterPro" id="IPR002403">
    <property type="entry name" value="Cyt_P450_E_grp-IV"/>
</dbReference>
<accession>A0A6G1JHS4</accession>
<dbReference type="PANTHER" id="PTHR47582">
    <property type="entry name" value="P450, PUTATIVE (EUROFUNG)-RELATED"/>
    <property type="match status" value="1"/>
</dbReference>
<reference evidence="7" key="1">
    <citation type="journal article" date="2020" name="Stud. Mycol.">
        <title>101 Dothideomycetes genomes: a test case for predicting lifestyles and emergence of pathogens.</title>
        <authorList>
            <person name="Haridas S."/>
            <person name="Albert R."/>
            <person name="Binder M."/>
            <person name="Bloem J."/>
            <person name="Labutti K."/>
            <person name="Salamov A."/>
            <person name="Andreopoulos B."/>
            <person name="Baker S."/>
            <person name="Barry K."/>
            <person name="Bills G."/>
            <person name="Bluhm B."/>
            <person name="Cannon C."/>
            <person name="Castanera R."/>
            <person name="Culley D."/>
            <person name="Daum C."/>
            <person name="Ezra D."/>
            <person name="Gonzalez J."/>
            <person name="Henrissat B."/>
            <person name="Kuo A."/>
            <person name="Liang C."/>
            <person name="Lipzen A."/>
            <person name="Lutzoni F."/>
            <person name="Magnuson J."/>
            <person name="Mondo S."/>
            <person name="Nolan M."/>
            <person name="Ohm R."/>
            <person name="Pangilinan J."/>
            <person name="Park H.-J."/>
            <person name="Ramirez L."/>
            <person name="Alfaro M."/>
            <person name="Sun H."/>
            <person name="Tritt A."/>
            <person name="Yoshinaga Y."/>
            <person name="Zwiers L.-H."/>
            <person name="Turgeon B."/>
            <person name="Goodwin S."/>
            <person name="Spatafora J."/>
            <person name="Crous P."/>
            <person name="Grigoriev I."/>
        </authorList>
    </citation>
    <scope>NUCLEOTIDE SEQUENCE</scope>
    <source>
        <strain evidence="7">CBS 122367</strain>
    </source>
</reference>
<dbReference type="InterPro" id="IPR053007">
    <property type="entry name" value="CYP450_monoxygenase_sec-met"/>
</dbReference>
<name>A0A6G1JHS4_9PLEO</name>